<dbReference type="Gene3D" id="2.60.40.380">
    <property type="entry name" value="Purple acid phosphatase-like, N-terminal"/>
    <property type="match status" value="1"/>
</dbReference>
<comment type="catalytic activity">
    <reaction evidence="8">
        <text>a phosphate monoester + H2O = an alcohol + phosphate</text>
        <dbReference type="Rhea" id="RHEA:15017"/>
        <dbReference type="ChEBI" id="CHEBI:15377"/>
        <dbReference type="ChEBI" id="CHEBI:30879"/>
        <dbReference type="ChEBI" id="CHEBI:43474"/>
        <dbReference type="ChEBI" id="CHEBI:67140"/>
        <dbReference type="EC" id="3.1.3.2"/>
    </reaction>
</comment>
<dbReference type="GO" id="GO:0046872">
    <property type="term" value="F:metal ion binding"/>
    <property type="evidence" value="ECO:0007669"/>
    <property type="project" value="InterPro"/>
</dbReference>
<dbReference type="Gene3D" id="3.60.21.10">
    <property type="match status" value="1"/>
</dbReference>
<comment type="catalytic activity">
    <reaction evidence="1 9">
        <text>Thiol-dependent hydrolysis of ester, thioester, amide, peptide and isopeptide bonds formed by the C-terminal Gly of ubiquitin (a 76-residue protein attached to proteins as an intracellular targeting signal).</text>
        <dbReference type="EC" id="3.4.19.12"/>
    </reaction>
</comment>
<evidence type="ECO:0000259" key="11">
    <source>
        <dbReference type="PROSITE" id="PS50235"/>
    </source>
</evidence>
<evidence type="ECO:0000256" key="7">
    <source>
        <dbReference type="ARBA" id="ARBA00023180"/>
    </source>
</evidence>
<dbReference type="SMART" id="SM00213">
    <property type="entry name" value="UBQ"/>
    <property type="match status" value="1"/>
</dbReference>
<feature type="chain" id="PRO_5043093576" description="Multifunctional fusion protein" evidence="8">
    <location>
        <begin position="19"/>
        <end position="909"/>
    </location>
</feature>
<keyword evidence="2 9" id="KW-0645">Protease</keyword>
<dbReference type="InterPro" id="IPR029071">
    <property type="entry name" value="Ubiquitin-like_domsf"/>
</dbReference>
<keyword evidence="4 9" id="KW-0833">Ubl conjugation pathway</keyword>
<dbReference type="InterPro" id="IPR008963">
    <property type="entry name" value="Purple_acid_Pase-like_N"/>
</dbReference>
<dbReference type="EC" id="3.1.3.2" evidence="8"/>
<dbReference type="InterPro" id="IPR028889">
    <property type="entry name" value="USP"/>
</dbReference>
<gene>
    <name evidence="12" type="ORF">N0F65_002409</name>
</gene>
<dbReference type="Gene3D" id="3.90.70.10">
    <property type="entry name" value="Cysteine proteinases"/>
    <property type="match status" value="1"/>
</dbReference>
<dbReference type="GO" id="GO:0003993">
    <property type="term" value="F:acid phosphatase activity"/>
    <property type="evidence" value="ECO:0007669"/>
    <property type="project" value="UniProtKB-EC"/>
</dbReference>
<comment type="similarity">
    <text evidence="9">Belongs to the peptidase C19 family.</text>
</comment>
<evidence type="ECO:0000256" key="10">
    <source>
        <dbReference type="SAM" id="Coils"/>
    </source>
</evidence>
<dbReference type="PANTHER" id="PTHR43982">
    <property type="entry name" value="UBIQUITIN CARBOXYL-TERMINAL HYDROLASE"/>
    <property type="match status" value="1"/>
</dbReference>
<dbReference type="GO" id="GO:0070628">
    <property type="term" value="F:proteasome binding"/>
    <property type="evidence" value="ECO:0007669"/>
    <property type="project" value="TreeGrafter"/>
</dbReference>
<dbReference type="EMBL" id="DAKRPA010000232">
    <property type="protein sequence ID" value="DAZ94796.1"/>
    <property type="molecule type" value="Genomic_DNA"/>
</dbReference>
<dbReference type="CDD" id="cd16104">
    <property type="entry name" value="Ubl_USP14_like"/>
    <property type="match status" value="1"/>
</dbReference>
<protein>
    <recommendedName>
        <fullName evidence="8 9">Multifunctional fusion protein</fullName>
    </recommendedName>
    <domain>
        <recommendedName>
            <fullName evidence="8">Purple acid phosphatase</fullName>
            <ecNumber evidence="8">3.1.3.2</ecNumber>
        </recommendedName>
    </domain>
    <domain>
        <recommendedName>
            <fullName evidence="9">Ubiquitin carboxyl-terminal hydrolase</fullName>
            <ecNumber evidence="9">3.4.19.12</ecNumber>
        </recommendedName>
    </domain>
</protein>
<dbReference type="SUPFAM" id="SSF56300">
    <property type="entry name" value="Metallo-dependent phosphatases"/>
    <property type="match status" value="1"/>
</dbReference>
<dbReference type="InterPro" id="IPR000626">
    <property type="entry name" value="Ubiquitin-like_dom"/>
</dbReference>
<proteinExistence type="inferred from homology"/>
<keyword evidence="13" id="KW-1185">Reference proteome</keyword>
<dbReference type="InterPro" id="IPR044635">
    <property type="entry name" value="UBP14-like"/>
</dbReference>
<evidence type="ECO:0000256" key="3">
    <source>
        <dbReference type="ARBA" id="ARBA00022729"/>
    </source>
</evidence>
<dbReference type="CDD" id="cd00839">
    <property type="entry name" value="MPP_PAPs"/>
    <property type="match status" value="1"/>
</dbReference>
<reference evidence="12" key="2">
    <citation type="journal article" date="2023" name="Microbiol Resour">
        <title>Decontamination and Annotation of the Draft Genome Sequence of the Oomycete Lagenidium giganteum ARSEF 373.</title>
        <authorList>
            <person name="Morgan W.R."/>
            <person name="Tartar A."/>
        </authorList>
    </citation>
    <scope>NUCLEOTIDE SEQUENCE</scope>
    <source>
        <strain evidence="12">ARSEF 373</strain>
    </source>
</reference>
<evidence type="ECO:0000256" key="4">
    <source>
        <dbReference type="ARBA" id="ARBA00022786"/>
    </source>
</evidence>
<dbReference type="SUPFAM" id="SSF54001">
    <property type="entry name" value="Cysteine proteinases"/>
    <property type="match status" value="1"/>
</dbReference>
<dbReference type="PROSITE" id="PS50235">
    <property type="entry name" value="USP_3"/>
    <property type="match status" value="1"/>
</dbReference>
<dbReference type="PROSITE" id="PS00972">
    <property type="entry name" value="USP_1"/>
    <property type="match status" value="1"/>
</dbReference>
<comment type="similarity">
    <text evidence="8">Belongs to the metallophosphoesterase superfamily. Purple acid phosphatase family.</text>
</comment>
<evidence type="ECO:0000256" key="1">
    <source>
        <dbReference type="ARBA" id="ARBA00000707"/>
    </source>
</evidence>
<name>A0AAV2YLN5_9STRA</name>
<dbReference type="GO" id="GO:0016579">
    <property type="term" value="P:protein deubiquitination"/>
    <property type="evidence" value="ECO:0007669"/>
    <property type="project" value="InterPro"/>
</dbReference>
<dbReference type="InterPro" id="IPR001394">
    <property type="entry name" value="Peptidase_C19_UCH"/>
</dbReference>
<dbReference type="AlphaFoldDB" id="A0AAV2YLN5"/>
<organism evidence="12 13">
    <name type="scientific">Lagenidium giganteum</name>
    <dbReference type="NCBI Taxonomy" id="4803"/>
    <lineage>
        <taxon>Eukaryota</taxon>
        <taxon>Sar</taxon>
        <taxon>Stramenopiles</taxon>
        <taxon>Oomycota</taxon>
        <taxon>Peronosporomycetes</taxon>
        <taxon>Pythiales</taxon>
        <taxon>Pythiaceae</taxon>
    </lineage>
</organism>
<keyword evidence="10" id="KW-0175">Coiled coil</keyword>
<feature type="coiled-coil region" evidence="10">
    <location>
        <begin position="807"/>
        <end position="834"/>
    </location>
</feature>
<evidence type="ECO:0000256" key="5">
    <source>
        <dbReference type="ARBA" id="ARBA00022801"/>
    </source>
</evidence>
<feature type="domain" description="USP" evidence="11">
    <location>
        <begin position="549"/>
        <end position="909"/>
    </location>
</feature>
<evidence type="ECO:0000256" key="2">
    <source>
        <dbReference type="ARBA" id="ARBA00022670"/>
    </source>
</evidence>
<dbReference type="PROSITE" id="PS00973">
    <property type="entry name" value="USP_2"/>
    <property type="match status" value="1"/>
</dbReference>
<dbReference type="InterPro" id="IPR029052">
    <property type="entry name" value="Metallo-depent_PP-like"/>
</dbReference>
<dbReference type="SUPFAM" id="SSF54236">
    <property type="entry name" value="Ubiquitin-like"/>
    <property type="match status" value="1"/>
</dbReference>
<feature type="signal peptide" evidence="8">
    <location>
        <begin position="1"/>
        <end position="18"/>
    </location>
</feature>
<dbReference type="InterPro" id="IPR025733">
    <property type="entry name" value="PAPs_C"/>
</dbReference>
<keyword evidence="7" id="KW-0325">Glycoprotein</keyword>
<dbReference type="EC" id="3.4.19.12" evidence="9"/>
<dbReference type="Pfam" id="PF00149">
    <property type="entry name" value="Metallophos"/>
    <property type="match status" value="1"/>
</dbReference>
<dbReference type="InterPro" id="IPR018200">
    <property type="entry name" value="USP_CS"/>
</dbReference>
<evidence type="ECO:0000256" key="9">
    <source>
        <dbReference type="RuleBase" id="RU366025"/>
    </source>
</evidence>
<keyword evidence="5 8" id="KW-0378">Hydrolase</keyword>
<evidence type="ECO:0000256" key="6">
    <source>
        <dbReference type="ARBA" id="ARBA00022807"/>
    </source>
</evidence>
<dbReference type="Pfam" id="PF00443">
    <property type="entry name" value="UCH"/>
    <property type="match status" value="1"/>
</dbReference>
<evidence type="ECO:0000313" key="12">
    <source>
        <dbReference type="EMBL" id="DAZ94796.1"/>
    </source>
</evidence>
<accession>A0AAV2YLN5</accession>
<dbReference type="InterPro" id="IPR041792">
    <property type="entry name" value="MPP_PAP"/>
</dbReference>
<evidence type="ECO:0000313" key="13">
    <source>
        <dbReference type="Proteomes" id="UP001146120"/>
    </source>
</evidence>
<keyword evidence="3 8" id="KW-0732">Signal</keyword>
<dbReference type="Pfam" id="PF16656">
    <property type="entry name" value="Pur_ac_phosph_N"/>
    <property type="match status" value="1"/>
</dbReference>
<dbReference type="Gene3D" id="3.10.20.90">
    <property type="entry name" value="Phosphatidylinositol 3-kinase Catalytic Subunit, Chain A, domain 1"/>
    <property type="match status" value="1"/>
</dbReference>
<reference evidence="12" key="1">
    <citation type="submission" date="2022-11" db="EMBL/GenBank/DDBJ databases">
        <authorList>
            <person name="Morgan W.R."/>
            <person name="Tartar A."/>
        </authorList>
    </citation>
    <scope>NUCLEOTIDE SEQUENCE</scope>
    <source>
        <strain evidence="12">ARSEF 373</strain>
    </source>
</reference>
<dbReference type="SUPFAM" id="SSF49363">
    <property type="entry name" value="Purple acid phosphatase, N-terminal domain"/>
    <property type="match status" value="1"/>
</dbReference>
<dbReference type="PANTHER" id="PTHR43982:SF1">
    <property type="entry name" value="UBIQUITIN CARBOXYL-TERMINAL HYDROLASE 14"/>
    <property type="match status" value="1"/>
</dbReference>
<dbReference type="InterPro" id="IPR015914">
    <property type="entry name" value="PAPs_N"/>
</dbReference>
<comment type="caution">
    <text evidence="12">The sequence shown here is derived from an EMBL/GenBank/DDBJ whole genome shotgun (WGS) entry which is preliminary data.</text>
</comment>
<dbReference type="GO" id="GO:0043161">
    <property type="term" value="P:proteasome-mediated ubiquitin-dependent protein catabolic process"/>
    <property type="evidence" value="ECO:0007669"/>
    <property type="project" value="InterPro"/>
</dbReference>
<evidence type="ECO:0000256" key="8">
    <source>
        <dbReference type="RuleBase" id="RU361203"/>
    </source>
</evidence>
<dbReference type="InterPro" id="IPR038765">
    <property type="entry name" value="Papain-like_cys_pep_sf"/>
</dbReference>
<dbReference type="Pfam" id="PF14008">
    <property type="entry name" value="Metallophos_C"/>
    <property type="match status" value="1"/>
</dbReference>
<dbReference type="GO" id="GO:0004843">
    <property type="term" value="F:cysteine-type deubiquitinase activity"/>
    <property type="evidence" value="ECO:0007669"/>
    <property type="project" value="UniProtKB-UniRule"/>
</dbReference>
<keyword evidence="6 9" id="KW-0788">Thiol protease</keyword>
<sequence length="909" mass="101535">MLLLLVVGVVMLSSHGHGHAVFLRDGTGGRAGEYAAPTQIHVAVFDSDTGSQRVPGGVTISWATAVATPSSSVRFGLSSTALTHTQKSARACQQYEFCTYHSPFLHHVTIQEGLVPSTTYYYQCGDDAAGWSPIHTFTTAPALGSEEPLLFAFIGDLGQTDYSKQTLRHIDEFNLSAIIHAGDLSYADSYQPRWDTWGDLVEPVASQKHWMVAAGNHEEEQPCRPDTDRFVAYQSRFRMPFDDSDPLQTGNLYYAFRYGMVHFIVLTPYIPTAPSSKQYQWLEAELKRVDRKLTPWLAVIMHGPWYNSNTAHQGAEPHHFMKIDMEDILFQYNVDVVLAGHVHAYERTHPVYHEQVRNDGIVYVVIGDGGNREGLAKDFLHPQPQWSAFRRANYGFGLFRVANTTHAAIEWYENAVDGEATLRDTAWICSTHFRVKHTVTMSAVKVSIKWGKQVFEDIVVDKSASVDVLKAQIYALTMVPVDRQKLMSKAWKGMLKDDTNLATLDKLVDGTSFMLMGSAEVVEKPKEEIIFIEDLTTKEVAASGTVYPAGLVNLGNTCYMNATLQCLRPVKELREAMKKHSGGISSDIANNFTTALRDLYAQMDTSLESVTPALFVSTLRRSFPQFAQQAPRGGGFMQQDSEEFLSVVFNTMSRTLTTPVGIPSLESSGNMVDALFGLEMSQKLTCTETDMETPVVKTERAMKLVCNITIDTNHLTDGVKIGLEGTIEKHSDVLGRNAVWKKESRINRLPKYLCVQFMRFYWKLTPESRDHAGVKCKMLRPISFPQILDTYDFCSDELKATMKVARDKNAEKILNEFKESKGNAEEEKKDEEMEGLSAEDAAALEAAKSMSMGAVSPGIGLPADFQGNYELYAILTHKGRSADSGHYMAWVREKGGKFYSLCRFGLFLF</sequence>
<dbReference type="Proteomes" id="UP001146120">
    <property type="component" value="Unassembled WGS sequence"/>
</dbReference>
<dbReference type="GO" id="GO:0061136">
    <property type="term" value="P:regulation of proteasomal protein catabolic process"/>
    <property type="evidence" value="ECO:0007669"/>
    <property type="project" value="TreeGrafter"/>
</dbReference>
<dbReference type="InterPro" id="IPR004843">
    <property type="entry name" value="Calcineurin-like_PHP"/>
</dbReference>